<feature type="compositionally biased region" description="Low complexity" evidence="1">
    <location>
        <begin position="1"/>
        <end position="23"/>
    </location>
</feature>
<evidence type="ECO:0000256" key="1">
    <source>
        <dbReference type="SAM" id="MobiDB-lite"/>
    </source>
</evidence>
<keyword evidence="3" id="KW-1185">Reference proteome</keyword>
<dbReference type="RefSeq" id="WP_218108289.1">
    <property type="nucleotide sequence ID" value="NZ_FMCU01000019.1"/>
</dbReference>
<dbReference type="EMBL" id="FMCU01000019">
    <property type="protein sequence ID" value="SCF46132.1"/>
    <property type="molecule type" value="Genomic_DNA"/>
</dbReference>
<protein>
    <submittedName>
        <fullName evidence="2">Uncharacterized protein</fullName>
    </submittedName>
</protein>
<reference evidence="3" key="1">
    <citation type="submission" date="2016-06" db="EMBL/GenBank/DDBJ databases">
        <authorList>
            <person name="Varghese N."/>
            <person name="Submissions Spin"/>
        </authorList>
    </citation>
    <scope>NUCLEOTIDE SEQUENCE [LARGE SCALE GENOMIC DNA]</scope>
    <source>
        <strain evidence="3">DSM 44100</strain>
    </source>
</reference>
<evidence type="ECO:0000313" key="2">
    <source>
        <dbReference type="EMBL" id="SCF46132.1"/>
    </source>
</evidence>
<organism evidence="2 3">
    <name type="scientific">Micromonospora matsumotoense</name>
    <dbReference type="NCBI Taxonomy" id="121616"/>
    <lineage>
        <taxon>Bacteria</taxon>
        <taxon>Bacillati</taxon>
        <taxon>Actinomycetota</taxon>
        <taxon>Actinomycetes</taxon>
        <taxon>Micromonosporales</taxon>
        <taxon>Micromonosporaceae</taxon>
        <taxon>Micromonospora</taxon>
    </lineage>
</organism>
<accession>A0A1C5ALL5</accession>
<dbReference type="Proteomes" id="UP000198797">
    <property type="component" value="Unassembled WGS sequence"/>
</dbReference>
<dbReference type="AlphaFoldDB" id="A0A1C5ALL5"/>
<proteinExistence type="predicted"/>
<name>A0A1C5ALL5_9ACTN</name>
<gene>
    <name evidence="2" type="ORF">GA0070216_11972</name>
</gene>
<feature type="region of interest" description="Disordered" evidence="1">
    <location>
        <begin position="1"/>
        <end position="30"/>
    </location>
</feature>
<sequence>MSGPARPGPAVRAAAGQVAGPARSRTQEVTVDRHELRNALFATGISPDAFELERVHEHVPLPPDFWFLRRSADARWEIGAYERGVYDVRLAYDTEPEACAGLWRALTGRPTPP</sequence>
<evidence type="ECO:0000313" key="3">
    <source>
        <dbReference type="Proteomes" id="UP000198797"/>
    </source>
</evidence>